<dbReference type="InterPro" id="IPR006595">
    <property type="entry name" value="CTLH_C"/>
</dbReference>
<reference evidence="2" key="1">
    <citation type="submission" date="2022-01" db="EMBL/GenBank/DDBJ databases">
        <title>Genome Sequence Resource for Two Populations of Ditylenchus destructor, the Migratory Endoparasitic Phytonematode.</title>
        <authorList>
            <person name="Zhang H."/>
            <person name="Lin R."/>
            <person name="Xie B."/>
        </authorList>
    </citation>
    <scope>NUCLEOTIDE SEQUENCE</scope>
    <source>
        <strain evidence="2">BazhouSP</strain>
    </source>
</reference>
<dbReference type="PROSITE" id="PS50897">
    <property type="entry name" value="CTLH"/>
    <property type="match status" value="1"/>
</dbReference>
<evidence type="ECO:0000313" key="2">
    <source>
        <dbReference type="EMBL" id="KAI1708234.1"/>
    </source>
</evidence>
<keyword evidence="3" id="KW-1185">Reference proteome</keyword>
<accession>A0AAD4MWE7</accession>
<dbReference type="Proteomes" id="UP001201812">
    <property type="component" value="Unassembled WGS sequence"/>
</dbReference>
<feature type="domain" description="CTLH" evidence="1">
    <location>
        <begin position="47"/>
        <end position="103"/>
    </location>
</feature>
<name>A0AAD4MWE7_9BILA</name>
<dbReference type="AlphaFoldDB" id="A0AAD4MWE7"/>
<comment type="caution">
    <text evidence="2">The sequence shown here is derived from an EMBL/GenBank/DDBJ whole genome shotgun (WGS) entry which is preliminary data.</text>
</comment>
<evidence type="ECO:0000259" key="1">
    <source>
        <dbReference type="PROSITE" id="PS50897"/>
    </source>
</evidence>
<organism evidence="2 3">
    <name type="scientific">Ditylenchus destructor</name>
    <dbReference type="NCBI Taxonomy" id="166010"/>
    <lineage>
        <taxon>Eukaryota</taxon>
        <taxon>Metazoa</taxon>
        <taxon>Ecdysozoa</taxon>
        <taxon>Nematoda</taxon>
        <taxon>Chromadorea</taxon>
        <taxon>Rhabditida</taxon>
        <taxon>Tylenchina</taxon>
        <taxon>Tylenchomorpha</taxon>
        <taxon>Sphaerularioidea</taxon>
        <taxon>Anguinidae</taxon>
        <taxon>Anguininae</taxon>
        <taxon>Ditylenchus</taxon>
    </lineage>
</organism>
<sequence length="192" mass="21651">MREFFRINQYNVHSATKHYTVDYDEMPKTIKTEDIDGSTRKLIENDETAEQILDLIHQGKITSAEKLLLSSVYGPVLEGDQELILAVKTQAFIELLRERNKDDADQSLAIFKFGESIADLASGIQNLTPKIEQIVQGALLLSHVTNQLSSKYAYLLKEDERTKVANLIKAIFDAYVASKKCISETLKKAKEA</sequence>
<evidence type="ECO:0000313" key="3">
    <source>
        <dbReference type="Proteomes" id="UP001201812"/>
    </source>
</evidence>
<protein>
    <recommendedName>
        <fullName evidence="1">CTLH domain-containing protein</fullName>
    </recommendedName>
</protein>
<gene>
    <name evidence="2" type="ORF">DdX_11912</name>
</gene>
<dbReference type="EMBL" id="JAKKPZ010000036">
    <property type="protein sequence ID" value="KAI1708234.1"/>
    <property type="molecule type" value="Genomic_DNA"/>
</dbReference>
<proteinExistence type="predicted"/>